<dbReference type="InterPro" id="IPR047650">
    <property type="entry name" value="Transpos_IS110"/>
</dbReference>
<keyword evidence="3" id="KW-1185">Reference proteome</keyword>
<dbReference type="Proteomes" id="UP000009049">
    <property type="component" value="Chromosome"/>
</dbReference>
<sequence>MNAAIYPTIFTSFFTRYENLKQLACFCGAAPFEYTYGTSPQKWAKTHHMENRVLKRQFHMCALSAINHDPELREYYQRKAAEGKNKMLEINNVRNKLILRNCTVMKRQKP</sequence>
<dbReference type="KEGG" id="rbi:RB2501_04815"/>
<dbReference type="STRING" id="313596.RB2501_04815"/>
<dbReference type="PANTHER" id="PTHR33055:SF3">
    <property type="entry name" value="PUTATIVE TRANSPOSASE FOR IS117-RELATED"/>
    <property type="match status" value="1"/>
</dbReference>
<dbReference type="PANTHER" id="PTHR33055">
    <property type="entry name" value="TRANSPOSASE FOR INSERTION SEQUENCE ELEMENT IS1111A"/>
    <property type="match status" value="1"/>
</dbReference>
<proteinExistence type="predicted"/>
<dbReference type="EMBL" id="CP001712">
    <property type="protein sequence ID" value="EAR16191.1"/>
    <property type="molecule type" value="Genomic_DNA"/>
</dbReference>
<evidence type="ECO:0000259" key="1">
    <source>
        <dbReference type="Pfam" id="PF02371"/>
    </source>
</evidence>
<reference evidence="2 3" key="1">
    <citation type="journal article" date="2009" name="J. Bacteriol.">
        <title>Complete genome sequence of Robiginitalea biformata HTCC2501.</title>
        <authorList>
            <person name="Oh H.M."/>
            <person name="Giovannoni S.J."/>
            <person name="Lee K."/>
            <person name="Ferriera S."/>
            <person name="Johnson J."/>
            <person name="Cho J.C."/>
        </authorList>
    </citation>
    <scope>NUCLEOTIDE SEQUENCE [LARGE SCALE GENOMIC DNA]</scope>
    <source>
        <strain evidence="3">ATCC BAA-864 / HTCC2501 / KCTC 12146</strain>
    </source>
</reference>
<organism evidence="2 3">
    <name type="scientific">Robiginitalea biformata (strain ATCC BAA-864 / DSM 15991 / KCTC 12146 / HTCC2501)</name>
    <dbReference type="NCBI Taxonomy" id="313596"/>
    <lineage>
        <taxon>Bacteria</taxon>
        <taxon>Pseudomonadati</taxon>
        <taxon>Bacteroidota</taxon>
        <taxon>Flavobacteriia</taxon>
        <taxon>Flavobacteriales</taxon>
        <taxon>Flavobacteriaceae</taxon>
        <taxon>Robiginitalea</taxon>
    </lineage>
</organism>
<evidence type="ECO:0000313" key="2">
    <source>
        <dbReference type="EMBL" id="EAR16191.1"/>
    </source>
</evidence>
<dbReference type="AlphaFoldDB" id="A4CGY3"/>
<name>A4CGY3_ROBBH</name>
<dbReference type="GO" id="GO:0004803">
    <property type="term" value="F:transposase activity"/>
    <property type="evidence" value="ECO:0007669"/>
    <property type="project" value="InterPro"/>
</dbReference>
<feature type="domain" description="Transposase IS116/IS110/IS902 C-terminal" evidence="1">
    <location>
        <begin position="13"/>
        <end position="77"/>
    </location>
</feature>
<accession>A4CGY3</accession>
<evidence type="ECO:0000313" key="3">
    <source>
        <dbReference type="Proteomes" id="UP000009049"/>
    </source>
</evidence>
<dbReference type="GO" id="GO:0006313">
    <property type="term" value="P:DNA transposition"/>
    <property type="evidence" value="ECO:0007669"/>
    <property type="project" value="InterPro"/>
</dbReference>
<dbReference type="Pfam" id="PF02371">
    <property type="entry name" value="Transposase_20"/>
    <property type="match status" value="1"/>
</dbReference>
<protein>
    <submittedName>
        <fullName evidence="2">Transposase</fullName>
    </submittedName>
</protein>
<dbReference type="HOGENOM" id="CLU_2169150_0_0_10"/>
<dbReference type="GO" id="GO:0003677">
    <property type="term" value="F:DNA binding"/>
    <property type="evidence" value="ECO:0007669"/>
    <property type="project" value="InterPro"/>
</dbReference>
<gene>
    <name evidence="2" type="ordered locus">RB2501_04815</name>
</gene>
<dbReference type="InterPro" id="IPR003346">
    <property type="entry name" value="Transposase_20"/>
</dbReference>
<dbReference type="eggNOG" id="COG3547">
    <property type="taxonomic scope" value="Bacteria"/>
</dbReference>